<dbReference type="AlphaFoldDB" id="A0ABD6P0P7"/>
<protein>
    <submittedName>
        <fullName evidence="1">Uncharacterized protein</fullName>
    </submittedName>
</protein>
<organism evidence="1 2">
    <name type="scientific">Mycobacterium alsense</name>
    <dbReference type="NCBI Taxonomy" id="324058"/>
    <lineage>
        <taxon>Bacteria</taxon>
        <taxon>Bacillati</taxon>
        <taxon>Actinomycetota</taxon>
        <taxon>Actinomycetes</taxon>
        <taxon>Mycobacteriales</taxon>
        <taxon>Mycobacteriaceae</taxon>
        <taxon>Mycobacterium</taxon>
    </lineage>
</organism>
<reference evidence="1 2" key="1">
    <citation type="submission" date="2016-06" db="EMBL/GenBank/DDBJ databases">
        <authorList>
            <person name="Sutton G."/>
            <person name="Brinkac L."/>
            <person name="Sanka R."/>
            <person name="Adams M."/>
            <person name="Lau E."/>
            <person name="Sam S."/>
            <person name="Sreng N."/>
            <person name="Him V."/>
            <person name="Kerleguer A."/>
            <person name="Cheng S."/>
        </authorList>
    </citation>
    <scope>NUCLEOTIDE SEQUENCE [LARGE SCALE GENOMIC DNA]</scope>
    <source>
        <strain evidence="1 2">E2978</strain>
    </source>
</reference>
<comment type="caution">
    <text evidence="1">The sequence shown here is derived from an EMBL/GenBank/DDBJ whole genome shotgun (WGS) entry which is preliminary data.</text>
</comment>
<evidence type="ECO:0000313" key="2">
    <source>
        <dbReference type="Proteomes" id="UP000092086"/>
    </source>
</evidence>
<dbReference type="EMBL" id="LZIT01000155">
    <property type="protein sequence ID" value="OBG38162.1"/>
    <property type="molecule type" value="Genomic_DNA"/>
</dbReference>
<gene>
    <name evidence="1" type="ORF">A5672_16655</name>
</gene>
<name>A0ABD6P0P7_9MYCO</name>
<sequence length="204" mass="21183">MTAWARIVYGAVLLALPARALRLVTNRVTARERAVTRILGARLLAQAAATDFRPDAVSLALGAEVDLVHSATMLAWAAVDRGSRRLTLLSAAAAALFAAAGAADARRADPAPSQTGDALGALARLRHRVATPITRHTGRSSSLPLTSHSAVSTAEIAQDTRPGRPLLRIAVTIDSQAPGMSRALCPRTAPASGPVISWPQAPEA</sequence>
<accession>A0ABD6P0P7</accession>
<proteinExistence type="predicted"/>
<dbReference type="Proteomes" id="UP000092086">
    <property type="component" value="Unassembled WGS sequence"/>
</dbReference>
<evidence type="ECO:0000313" key="1">
    <source>
        <dbReference type="EMBL" id="OBG38162.1"/>
    </source>
</evidence>